<protein>
    <recommendedName>
        <fullName evidence="4">Prolactin receptor</fullName>
    </recommendedName>
</protein>
<accession>A0AAV1S0V8</accession>
<dbReference type="AlphaFoldDB" id="A0AAV1S0V8"/>
<keyword evidence="3" id="KW-1185">Reference proteome</keyword>
<evidence type="ECO:0008006" key="4">
    <source>
        <dbReference type="Google" id="ProtNLM"/>
    </source>
</evidence>
<gene>
    <name evidence="2" type="ORF">DCAF_LOCUS16482</name>
</gene>
<name>A0AAV1S0V8_9ROSI</name>
<evidence type="ECO:0000313" key="3">
    <source>
        <dbReference type="Proteomes" id="UP001314170"/>
    </source>
</evidence>
<organism evidence="2 3">
    <name type="scientific">Dovyalis caffra</name>
    <dbReference type="NCBI Taxonomy" id="77055"/>
    <lineage>
        <taxon>Eukaryota</taxon>
        <taxon>Viridiplantae</taxon>
        <taxon>Streptophyta</taxon>
        <taxon>Embryophyta</taxon>
        <taxon>Tracheophyta</taxon>
        <taxon>Spermatophyta</taxon>
        <taxon>Magnoliopsida</taxon>
        <taxon>eudicotyledons</taxon>
        <taxon>Gunneridae</taxon>
        <taxon>Pentapetalae</taxon>
        <taxon>rosids</taxon>
        <taxon>fabids</taxon>
        <taxon>Malpighiales</taxon>
        <taxon>Salicaceae</taxon>
        <taxon>Flacourtieae</taxon>
        <taxon>Dovyalis</taxon>
    </lineage>
</organism>
<reference evidence="2 3" key="1">
    <citation type="submission" date="2024-01" db="EMBL/GenBank/DDBJ databases">
        <authorList>
            <person name="Waweru B."/>
        </authorList>
    </citation>
    <scope>NUCLEOTIDE SEQUENCE [LARGE SCALE GENOMIC DNA]</scope>
</reference>
<dbReference type="Proteomes" id="UP001314170">
    <property type="component" value="Unassembled WGS sequence"/>
</dbReference>
<evidence type="ECO:0000256" key="1">
    <source>
        <dbReference type="SAM" id="MobiDB-lite"/>
    </source>
</evidence>
<sequence length="50" mass="5441">MSVSKLVGEEQGFSSDGPKKSHVKSECPDQAKDCILSDDVKASQITMMHM</sequence>
<comment type="caution">
    <text evidence="2">The sequence shown here is derived from an EMBL/GenBank/DDBJ whole genome shotgun (WGS) entry which is preliminary data.</text>
</comment>
<dbReference type="EMBL" id="CAWUPB010001160">
    <property type="protein sequence ID" value="CAK7341829.1"/>
    <property type="molecule type" value="Genomic_DNA"/>
</dbReference>
<evidence type="ECO:0000313" key="2">
    <source>
        <dbReference type="EMBL" id="CAK7341829.1"/>
    </source>
</evidence>
<feature type="region of interest" description="Disordered" evidence="1">
    <location>
        <begin position="1"/>
        <end position="28"/>
    </location>
</feature>
<proteinExistence type="predicted"/>
<feature type="compositionally biased region" description="Basic and acidic residues" evidence="1">
    <location>
        <begin position="17"/>
        <end position="28"/>
    </location>
</feature>